<dbReference type="Gene3D" id="1.10.10.10">
    <property type="entry name" value="Winged helix-like DNA-binding domain superfamily/Winged helix DNA-binding domain"/>
    <property type="match status" value="1"/>
</dbReference>
<dbReference type="Pfam" id="PF02629">
    <property type="entry name" value="CoA_binding"/>
    <property type="match status" value="1"/>
</dbReference>
<organism evidence="8 9">
    <name type="scientific">Spirochaeta lutea</name>
    <dbReference type="NCBI Taxonomy" id="1480694"/>
    <lineage>
        <taxon>Bacteria</taxon>
        <taxon>Pseudomonadati</taxon>
        <taxon>Spirochaetota</taxon>
        <taxon>Spirochaetia</taxon>
        <taxon>Spirochaetales</taxon>
        <taxon>Spirochaetaceae</taxon>
        <taxon>Spirochaeta</taxon>
    </lineage>
</organism>
<dbReference type="InterPro" id="IPR036390">
    <property type="entry name" value="WH_DNA-bd_sf"/>
</dbReference>
<keyword evidence="1 6" id="KW-0963">Cytoplasm</keyword>
<dbReference type="Pfam" id="PF06971">
    <property type="entry name" value="Put_DNA-bind_N"/>
    <property type="match status" value="1"/>
</dbReference>
<dbReference type="AlphaFoldDB" id="A0A098R0X1"/>
<feature type="DNA-binding region" description="H-T-H motif" evidence="6">
    <location>
        <begin position="17"/>
        <end position="56"/>
    </location>
</feature>
<evidence type="ECO:0000313" key="8">
    <source>
        <dbReference type="EMBL" id="KGE73649.1"/>
    </source>
</evidence>
<dbReference type="NCBIfam" id="NF003994">
    <property type="entry name" value="PRK05472.2-3"/>
    <property type="match status" value="1"/>
</dbReference>
<evidence type="ECO:0000256" key="1">
    <source>
        <dbReference type="ARBA" id="ARBA00022490"/>
    </source>
</evidence>
<dbReference type="SMART" id="SM00881">
    <property type="entry name" value="CoA_binding"/>
    <property type="match status" value="1"/>
</dbReference>
<dbReference type="GO" id="GO:0051775">
    <property type="term" value="P:response to redox state"/>
    <property type="evidence" value="ECO:0007669"/>
    <property type="project" value="InterPro"/>
</dbReference>
<evidence type="ECO:0000256" key="6">
    <source>
        <dbReference type="HAMAP-Rule" id="MF_01131"/>
    </source>
</evidence>
<keyword evidence="4 6" id="KW-0238">DNA-binding</keyword>
<dbReference type="SUPFAM" id="SSF51735">
    <property type="entry name" value="NAD(P)-binding Rossmann-fold domains"/>
    <property type="match status" value="1"/>
</dbReference>
<dbReference type="InterPro" id="IPR009718">
    <property type="entry name" value="Rex_DNA-bd_C_dom"/>
</dbReference>
<keyword evidence="5 6" id="KW-0804">Transcription</keyword>
<evidence type="ECO:0000259" key="7">
    <source>
        <dbReference type="SMART" id="SM00881"/>
    </source>
</evidence>
<comment type="similarity">
    <text evidence="6">Belongs to the transcriptional regulatory Rex family.</text>
</comment>
<dbReference type="GO" id="GO:0003700">
    <property type="term" value="F:DNA-binding transcription factor activity"/>
    <property type="evidence" value="ECO:0007669"/>
    <property type="project" value="UniProtKB-UniRule"/>
</dbReference>
<evidence type="ECO:0000256" key="4">
    <source>
        <dbReference type="ARBA" id="ARBA00023125"/>
    </source>
</evidence>
<dbReference type="PANTHER" id="PTHR35786">
    <property type="entry name" value="REDOX-SENSING TRANSCRIPTIONAL REPRESSOR REX"/>
    <property type="match status" value="1"/>
</dbReference>
<dbReference type="OrthoDB" id="9784760at2"/>
<dbReference type="GO" id="GO:0003677">
    <property type="term" value="F:DNA binding"/>
    <property type="evidence" value="ECO:0007669"/>
    <property type="project" value="UniProtKB-UniRule"/>
</dbReference>
<dbReference type="NCBIfam" id="NF003995">
    <property type="entry name" value="PRK05472.2-4"/>
    <property type="match status" value="1"/>
</dbReference>
<comment type="subunit">
    <text evidence="6">Homodimer.</text>
</comment>
<evidence type="ECO:0000313" key="9">
    <source>
        <dbReference type="Proteomes" id="UP000029692"/>
    </source>
</evidence>
<accession>A0A098R0X1</accession>
<dbReference type="Gene3D" id="3.40.50.720">
    <property type="entry name" value="NAD(P)-binding Rossmann-like Domain"/>
    <property type="match status" value="1"/>
</dbReference>
<keyword evidence="6" id="KW-0520">NAD</keyword>
<evidence type="ECO:0000256" key="5">
    <source>
        <dbReference type="ARBA" id="ARBA00023163"/>
    </source>
</evidence>
<reference evidence="8 9" key="1">
    <citation type="submission" date="2014-05" db="EMBL/GenBank/DDBJ databases">
        <title>De novo Genome Sequence of Spirocheata sp.</title>
        <authorList>
            <person name="Shivani Y."/>
            <person name="Subhash Y."/>
            <person name="Tushar L."/>
            <person name="Sasikala C."/>
            <person name="Ramana C.V."/>
        </authorList>
    </citation>
    <scope>NUCLEOTIDE SEQUENCE [LARGE SCALE GENOMIC DNA]</scope>
    <source>
        <strain evidence="8 9">JC230</strain>
    </source>
</reference>
<keyword evidence="9" id="KW-1185">Reference proteome</keyword>
<dbReference type="InterPro" id="IPR022876">
    <property type="entry name" value="Tscrpt_rep_Rex"/>
</dbReference>
<dbReference type="PANTHER" id="PTHR35786:SF1">
    <property type="entry name" value="REDOX-SENSING TRANSCRIPTIONAL REPRESSOR REX 1"/>
    <property type="match status" value="1"/>
</dbReference>
<proteinExistence type="inferred from homology"/>
<feature type="domain" description="CoA-binding" evidence="7">
    <location>
        <begin position="80"/>
        <end position="181"/>
    </location>
</feature>
<dbReference type="HAMAP" id="MF_01131">
    <property type="entry name" value="Rex"/>
    <property type="match status" value="1"/>
</dbReference>
<evidence type="ECO:0000256" key="3">
    <source>
        <dbReference type="ARBA" id="ARBA00023015"/>
    </source>
</evidence>
<dbReference type="STRING" id="1480694.DC28_03175"/>
<dbReference type="InterPro" id="IPR003781">
    <property type="entry name" value="CoA-bd"/>
</dbReference>
<gene>
    <name evidence="6" type="primary">rex</name>
    <name evidence="8" type="ORF">DC28_03175</name>
</gene>
<dbReference type="Proteomes" id="UP000029692">
    <property type="component" value="Unassembled WGS sequence"/>
</dbReference>
<comment type="function">
    <text evidence="6">Modulates transcription in response to changes in cellular NADH/NAD(+) redox state.</text>
</comment>
<comment type="subcellular location">
    <subcellularLocation>
        <location evidence="6">Cytoplasm</location>
    </subcellularLocation>
</comment>
<evidence type="ECO:0000256" key="2">
    <source>
        <dbReference type="ARBA" id="ARBA00022491"/>
    </source>
</evidence>
<comment type="caution">
    <text evidence="8">The sequence shown here is derived from an EMBL/GenBank/DDBJ whole genome shotgun (WGS) entry which is preliminary data.</text>
</comment>
<dbReference type="RefSeq" id="WP_037545655.1">
    <property type="nucleotide sequence ID" value="NZ_JNUP01000023.1"/>
</dbReference>
<keyword evidence="2 6" id="KW-0678">Repressor</keyword>
<name>A0A098R0X1_9SPIO</name>
<sequence>MAGVKLSSLPTIKRLPSYLHIIEAAQREGKEYISGTVIADELELEPIQVRKDLAITGIVGKPRIGFPVGELIDAITHFLDWHHNHRAVLIGAGNLGTALMGYSEFTRHGLTILAAFDVDTAKFDKSINDITVHPFDDIPKMIPELGVELAILTVPSDFAQQTAEILIQSGIKAIWNFTNVKLKVPSGIIVQKEDLSSGYAVLSVKMARSRS</sequence>
<dbReference type="EMBL" id="JNUP01000023">
    <property type="protein sequence ID" value="KGE73649.1"/>
    <property type="molecule type" value="Genomic_DNA"/>
</dbReference>
<dbReference type="GO" id="GO:0045892">
    <property type="term" value="P:negative regulation of DNA-templated transcription"/>
    <property type="evidence" value="ECO:0007669"/>
    <property type="project" value="InterPro"/>
</dbReference>
<protein>
    <recommendedName>
        <fullName evidence="6">Redox-sensing transcriptional repressor Rex</fullName>
    </recommendedName>
</protein>
<feature type="binding site" evidence="6">
    <location>
        <begin position="91"/>
        <end position="96"/>
    </location>
    <ligand>
        <name>NAD(+)</name>
        <dbReference type="ChEBI" id="CHEBI:57540"/>
    </ligand>
</feature>
<keyword evidence="3 6" id="KW-0805">Transcription regulation</keyword>
<dbReference type="GO" id="GO:0005737">
    <property type="term" value="C:cytoplasm"/>
    <property type="evidence" value="ECO:0007669"/>
    <property type="project" value="UniProtKB-SubCell"/>
</dbReference>
<dbReference type="SUPFAM" id="SSF46785">
    <property type="entry name" value="Winged helix' DNA-binding domain"/>
    <property type="match status" value="1"/>
</dbReference>
<dbReference type="InterPro" id="IPR036291">
    <property type="entry name" value="NAD(P)-bd_dom_sf"/>
</dbReference>
<dbReference type="InterPro" id="IPR036388">
    <property type="entry name" value="WH-like_DNA-bd_sf"/>
</dbReference>
<dbReference type="NCBIfam" id="NF003996">
    <property type="entry name" value="PRK05472.2-5"/>
    <property type="match status" value="1"/>
</dbReference>
<dbReference type="eggNOG" id="COG2344">
    <property type="taxonomic scope" value="Bacteria"/>
</dbReference>